<feature type="signal peptide" evidence="1">
    <location>
        <begin position="1"/>
        <end position="47"/>
    </location>
</feature>
<evidence type="ECO:0000256" key="1">
    <source>
        <dbReference type="SAM" id="SignalP"/>
    </source>
</evidence>
<dbReference type="Proteomes" id="UP000188320">
    <property type="component" value="Unassembled WGS sequence"/>
</dbReference>
<dbReference type="EMBL" id="LSSK01001404">
    <property type="protein sequence ID" value="OMH79808.1"/>
    <property type="molecule type" value="Genomic_DNA"/>
</dbReference>
<proteinExistence type="predicted"/>
<name>A0A1R1PFW8_ZANCU</name>
<evidence type="ECO:0000313" key="2">
    <source>
        <dbReference type="EMBL" id="OMH79808.1"/>
    </source>
</evidence>
<gene>
    <name evidence="2" type="ORF">AX774_g6769</name>
</gene>
<dbReference type="AlphaFoldDB" id="A0A1R1PFW8"/>
<evidence type="ECO:0008006" key="4">
    <source>
        <dbReference type="Google" id="ProtNLM"/>
    </source>
</evidence>
<organism evidence="2 3">
    <name type="scientific">Zancudomyces culisetae</name>
    <name type="common">Gut fungus</name>
    <name type="synonym">Smittium culisetae</name>
    <dbReference type="NCBI Taxonomy" id="1213189"/>
    <lineage>
        <taxon>Eukaryota</taxon>
        <taxon>Fungi</taxon>
        <taxon>Fungi incertae sedis</taxon>
        <taxon>Zoopagomycota</taxon>
        <taxon>Kickxellomycotina</taxon>
        <taxon>Harpellomycetes</taxon>
        <taxon>Harpellales</taxon>
        <taxon>Legeriomycetaceae</taxon>
        <taxon>Zancudomyces</taxon>
    </lineage>
</organism>
<feature type="chain" id="PRO_5013249462" description="Secreted peptide" evidence="1">
    <location>
        <begin position="48"/>
        <end position="89"/>
    </location>
</feature>
<sequence>MLLSRCICCCTAIDACVGAFFSPLSPSLILLLPLFFPLLTCPSPSSATTTFAPFSSEIVANVRPTTLFGPSSGLMCWLNDFVRFVSSGF</sequence>
<reference evidence="3" key="1">
    <citation type="submission" date="2017-01" db="EMBL/GenBank/DDBJ databases">
        <authorList>
            <person name="Wang Y."/>
            <person name="White M."/>
            <person name="Kvist S."/>
            <person name="Moncalvo J.-M."/>
        </authorList>
    </citation>
    <scope>NUCLEOTIDE SEQUENCE [LARGE SCALE GENOMIC DNA]</scope>
    <source>
        <strain evidence="3">COL-18-3</strain>
    </source>
</reference>
<keyword evidence="1" id="KW-0732">Signal</keyword>
<accession>A0A1R1PFW8</accession>
<protein>
    <recommendedName>
        <fullName evidence="4">Secreted peptide</fullName>
    </recommendedName>
</protein>
<keyword evidence="3" id="KW-1185">Reference proteome</keyword>
<evidence type="ECO:0000313" key="3">
    <source>
        <dbReference type="Proteomes" id="UP000188320"/>
    </source>
</evidence>
<comment type="caution">
    <text evidence="2">The sequence shown here is derived from an EMBL/GenBank/DDBJ whole genome shotgun (WGS) entry which is preliminary data.</text>
</comment>